<accession>A0A8J1XPY4</accession>
<dbReference type="AlphaFoldDB" id="A0A8J1XPY4"/>
<name>A0A8J1XPY4_OWEFU</name>
<reference evidence="2" key="1">
    <citation type="submission" date="2022-03" db="EMBL/GenBank/DDBJ databases">
        <authorList>
            <person name="Martin C."/>
        </authorList>
    </citation>
    <scope>NUCLEOTIDE SEQUENCE</scope>
</reference>
<dbReference type="OrthoDB" id="6155282at2759"/>
<feature type="compositionally biased region" description="Basic and acidic residues" evidence="1">
    <location>
        <begin position="58"/>
        <end position="80"/>
    </location>
</feature>
<gene>
    <name evidence="2" type="ORF">OFUS_LOCUS15142</name>
</gene>
<sequence>MVKRKSEPLESKLGTENLDVSSNEADANATAESAEVTYASSHFECNEVGTTDAPVVEDGQRPQHNEAETGQKRNKVDKDGFTTPLSPVPRSNQRDYIVSGAAVRAKTENTRLFKDDDNNLENGKSKANMLSVADIIKECEEQTKLSSISSTPILSESESFELFCPTRLDQILSDALALEASLKQQKEVLRQRLSVLSSTLKII</sequence>
<keyword evidence="3" id="KW-1185">Reference proteome</keyword>
<evidence type="ECO:0000313" key="2">
    <source>
        <dbReference type="EMBL" id="CAH1789855.1"/>
    </source>
</evidence>
<dbReference type="EMBL" id="CAIIXF020000007">
    <property type="protein sequence ID" value="CAH1789855.1"/>
    <property type="molecule type" value="Genomic_DNA"/>
</dbReference>
<dbReference type="Proteomes" id="UP000749559">
    <property type="component" value="Unassembled WGS sequence"/>
</dbReference>
<protein>
    <submittedName>
        <fullName evidence="2">Uncharacterized protein</fullName>
    </submittedName>
</protein>
<feature type="compositionally biased region" description="Basic and acidic residues" evidence="1">
    <location>
        <begin position="1"/>
        <end position="10"/>
    </location>
</feature>
<feature type="region of interest" description="Disordered" evidence="1">
    <location>
        <begin position="1"/>
        <end position="94"/>
    </location>
</feature>
<evidence type="ECO:0000256" key="1">
    <source>
        <dbReference type="SAM" id="MobiDB-lite"/>
    </source>
</evidence>
<organism evidence="2 3">
    <name type="scientific">Owenia fusiformis</name>
    <name type="common">Polychaete worm</name>
    <dbReference type="NCBI Taxonomy" id="6347"/>
    <lineage>
        <taxon>Eukaryota</taxon>
        <taxon>Metazoa</taxon>
        <taxon>Spiralia</taxon>
        <taxon>Lophotrochozoa</taxon>
        <taxon>Annelida</taxon>
        <taxon>Polychaeta</taxon>
        <taxon>Sedentaria</taxon>
        <taxon>Canalipalpata</taxon>
        <taxon>Sabellida</taxon>
        <taxon>Oweniida</taxon>
        <taxon>Oweniidae</taxon>
        <taxon>Owenia</taxon>
    </lineage>
</organism>
<comment type="caution">
    <text evidence="2">The sequence shown here is derived from an EMBL/GenBank/DDBJ whole genome shotgun (WGS) entry which is preliminary data.</text>
</comment>
<proteinExistence type="predicted"/>
<evidence type="ECO:0000313" key="3">
    <source>
        <dbReference type="Proteomes" id="UP000749559"/>
    </source>
</evidence>